<evidence type="ECO:0000256" key="1">
    <source>
        <dbReference type="SAM" id="Phobius"/>
    </source>
</evidence>
<accession>A0ABW1GV30</accession>
<evidence type="ECO:0000313" key="2">
    <source>
        <dbReference type="EMBL" id="MFC5918720.1"/>
    </source>
</evidence>
<name>A0ABW1GV30_9ACTN</name>
<protein>
    <recommendedName>
        <fullName evidence="4">Integral membrane protein</fullName>
    </recommendedName>
</protein>
<keyword evidence="1" id="KW-1133">Transmembrane helix</keyword>
<comment type="caution">
    <text evidence="2">The sequence shown here is derived from an EMBL/GenBank/DDBJ whole genome shotgun (WGS) entry which is preliminary data.</text>
</comment>
<keyword evidence="1" id="KW-0472">Membrane</keyword>
<evidence type="ECO:0008006" key="4">
    <source>
        <dbReference type="Google" id="ProtNLM"/>
    </source>
</evidence>
<proteinExistence type="predicted"/>
<reference evidence="3" key="1">
    <citation type="journal article" date="2019" name="Int. J. Syst. Evol. Microbiol.">
        <title>The Global Catalogue of Microorganisms (GCM) 10K type strain sequencing project: providing services to taxonomists for standard genome sequencing and annotation.</title>
        <authorList>
            <consortium name="The Broad Institute Genomics Platform"/>
            <consortium name="The Broad Institute Genome Sequencing Center for Infectious Disease"/>
            <person name="Wu L."/>
            <person name="Ma J."/>
        </authorList>
    </citation>
    <scope>NUCLEOTIDE SEQUENCE [LARGE SCALE GENOMIC DNA]</scope>
    <source>
        <strain evidence="3">JCM 4147</strain>
    </source>
</reference>
<keyword evidence="1" id="KW-0812">Transmembrane</keyword>
<feature type="transmembrane region" description="Helical" evidence="1">
    <location>
        <begin position="28"/>
        <end position="48"/>
    </location>
</feature>
<dbReference type="RefSeq" id="WP_344517720.1">
    <property type="nucleotide sequence ID" value="NZ_BAAATU010000077.1"/>
</dbReference>
<feature type="transmembrane region" description="Helical" evidence="1">
    <location>
        <begin position="54"/>
        <end position="78"/>
    </location>
</feature>
<dbReference type="Proteomes" id="UP001596200">
    <property type="component" value="Unassembled WGS sequence"/>
</dbReference>
<gene>
    <name evidence="2" type="ORF">ACFP1B_35610</name>
</gene>
<keyword evidence="3" id="KW-1185">Reference proteome</keyword>
<organism evidence="2 3">
    <name type="scientific">Streptomyces pulveraceus</name>
    <dbReference type="NCBI Taxonomy" id="68258"/>
    <lineage>
        <taxon>Bacteria</taxon>
        <taxon>Bacillati</taxon>
        <taxon>Actinomycetota</taxon>
        <taxon>Actinomycetes</taxon>
        <taxon>Kitasatosporales</taxon>
        <taxon>Streptomycetaceae</taxon>
        <taxon>Streptomyces</taxon>
    </lineage>
</organism>
<evidence type="ECO:0000313" key="3">
    <source>
        <dbReference type="Proteomes" id="UP001596200"/>
    </source>
</evidence>
<sequence>MTHSAGPPSPGRRRPNLWHWLSPRGSRAFVLGVGMAVGGLVGGVRAMVDGKGIWTASGIFGVGVLGVVFTTAWIMTYARER</sequence>
<dbReference type="EMBL" id="JBHSPU010000044">
    <property type="protein sequence ID" value="MFC5918720.1"/>
    <property type="molecule type" value="Genomic_DNA"/>
</dbReference>